<evidence type="ECO:0000313" key="2">
    <source>
        <dbReference type="Proteomes" id="UP001470230"/>
    </source>
</evidence>
<name>A0ABR2KMN4_9EUKA</name>
<reference evidence="1 2" key="1">
    <citation type="submission" date="2024-04" db="EMBL/GenBank/DDBJ databases">
        <title>Tritrichomonas musculus Genome.</title>
        <authorList>
            <person name="Alves-Ferreira E."/>
            <person name="Grigg M."/>
            <person name="Lorenzi H."/>
            <person name="Galac M."/>
        </authorList>
    </citation>
    <scope>NUCLEOTIDE SEQUENCE [LARGE SCALE GENOMIC DNA]</scope>
    <source>
        <strain evidence="1 2">EAF2021</strain>
    </source>
</reference>
<gene>
    <name evidence="1" type="ORF">M9Y10_029305</name>
</gene>
<keyword evidence="2" id="KW-1185">Reference proteome</keyword>
<dbReference type="EMBL" id="JAPFFF010000004">
    <property type="protein sequence ID" value="KAK8892083.1"/>
    <property type="molecule type" value="Genomic_DNA"/>
</dbReference>
<accession>A0ABR2KMN4</accession>
<organism evidence="1 2">
    <name type="scientific">Tritrichomonas musculus</name>
    <dbReference type="NCBI Taxonomy" id="1915356"/>
    <lineage>
        <taxon>Eukaryota</taxon>
        <taxon>Metamonada</taxon>
        <taxon>Parabasalia</taxon>
        <taxon>Tritrichomonadida</taxon>
        <taxon>Tritrichomonadidae</taxon>
        <taxon>Tritrichomonas</taxon>
    </lineage>
</organism>
<sequence length="170" mass="20172">MDISIPNDLETPLTDDNFKNLTSERSDRLNELLIEQLNARDIINRESQERIDEFLQGTQSEVNFDPSYIEFFRESQERIESLKKLYQRLQDGEKPQQKEIEELNRRIESASSFFTGINEALSSNLNTIETKTNSLIRELQRLSTTYENELITNRDRKKRLEDLKKQKQNQ</sequence>
<protein>
    <submittedName>
        <fullName evidence="1">Uncharacterized protein</fullName>
    </submittedName>
</protein>
<evidence type="ECO:0000313" key="1">
    <source>
        <dbReference type="EMBL" id="KAK8892083.1"/>
    </source>
</evidence>
<dbReference type="Proteomes" id="UP001470230">
    <property type="component" value="Unassembled WGS sequence"/>
</dbReference>
<proteinExistence type="predicted"/>
<comment type="caution">
    <text evidence="1">The sequence shown here is derived from an EMBL/GenBank/DDBJ whole genome shotgun (WGS) entry which is preliminary data.</text>
</comment>